<protein>
    <submittedName>
        <fullName evidence="1">Uncharacterized protein</fullName>
    </submittedName>
</protein>
<dbReference type="AlphaFoldDB" id="A0A5C3KKW0"/>
<evidence type="ECO:0000313" key="2">
    <source>
        <dbReference type="Proteomes" id="UP000307440"/>
    </source>
</evidence>
<sequence>MCYRKVLCTRYACKHEIAQADSRVDCGVPTCRYSGSHDTNCQSCTNTCIQWMKPAKKQIEWTSSLLCVHCARKR</sequence>
<dbReference type="EMBL" id="ML210281">
    <property type="protein sequence ID" value="TFK20991.1"/>
    <property type="molecule type" value="Genomic_DNA"/>
</dbReference>
<gene>
    <name evidence="1" type="ORF">FA15DRAFT_598655</name>
</gene>
<dbReference type="OrthoDB" id="2816594at2759"/>
<organism evidence="1 2">
    <name type="scientific">Coprinopsis marcescibilis</name>
    <name type="common">Agaric fungus</name>
    <name type="synonym">Psathyrella marcescibilis</name>
    <dbReference type="NCBI Taxonomy" id="230819"/>
    <lineage>
        <taxon>Eukaryota</taxon>
        <taxon>Fungi</taxon>
        <taxon>Dikarya</taxon>
        <taxon>Basidiomycota</taxon>
        <taxon>Agaricomycotina</taxon>
        <taxon>Agaricomycetes</taxon>
        <taxon>Agaricomycetidae</taxon>
        <taxon>Agaricales</taxon>
        <taxon>Agaricineae</taxon>
        <taxon>Psathyrellaceae</taxon>
        <taxon>Coprinopsis</taxon>
    </lineage>
</organism>
<evidence type="ECO:0000313" key="1">
    <source>
        <dbReference type="EMBL" id="TFK20991.1"/>
    </source>
</evidence>
<dbReference type="Proteomes" id="UP000307440">
    <property type="component" value="Unassembled WGS sequence"/>
</dbReference>
<reference evidence="1 2" key="1">
    <citation type="journal article" date="2019" name="Nat. Ecol. Evol.">
        <title>Megaphylogeny resolves global patterns of mushroom evolution.</title>
        <authorList>
            <person name="Varga T."/>
            <person name="Krizsan K."/>
            <person name="Foldi C."/>
            <person name="Dima B."/>
            <person name="Sanchez-Garcia M."/>
            <person name="Sanchez-Ramirez S."/>
            <person name="Szollosi G.J."/>
            <person name="Szarkandi J.G."/>
            <person name="Papp V."/>
            <person name="Albert L."/>
            <person name="Andreopoulos W."/>
            <person name="Angelini C."/>
            <person name="Antonin V."/>
            <person name="Barry K.W."/>
            <person name="Bougher N.L."/>
            <person name="Buchanan P."/>
            <person name="Buyck B."/>
            <person name="Bense V."/>
            <person name="Catcheside P."/>
            <person name="Chovatia M."/>
            <person name="Cooper J."/>
            <person name="Damon W."/>
            <person name="Desjardin D."/>
            <person name="Finy P."/>
            <person name="Geml J."/>
            <person name="Haridas S."/>
            <person name="Hughes K."/>
            <person name="Justo A."/>
            <person name="Karasinski D."/>
            <person name="Kautmanova I."/>
            <person name="Kiss B."/>
            <person name="Kocsube S."/>
            <person name="Kotiranta H."/>
            <person name="LaButti K.M."/>
            <person name="Lechner B.E."/>
            <person name="Liimatainen K."/>
            <person name="Lipzen A."/>
            <person name="Lukacs Z."/>
            <person name="Mihaltcheva S."/>
            <person name="Morgado L.N."/>
            <person name="Niskanen T."/>
            <person name="Noordeloos M.E."/>
            <person name="Ohm R.A."/>
            <person name="Ortiz-Santana B."/>
            <person name="Ovrebo C."/>
            <person name="Racz N."/>
            <person name="Riley R."/>
            <person name="Savchenko A."/>
            <person name="Shiryaev A."/>
            <person name="Soop K."/>
            <person name="Spirin V."/>
            <person name="Szebenyi C."/>
            <person name="Tomsovsky M."/>
            <person name="Tulloss R.E."/>
            <person name="Uehling J."/>
            <person name="Grigoriev I.V."/>
            <person name="Vagvolgyi C."/>
            <person name="Papp T."/>
            <person name="Martin F.M."/>
            <person name="Miettinen O."/>
            <person name="Hibbett D.S."/>
            <person name="Nagy L.G."/>
        </authorList>
    </citation>
    <scope>NUCLEOTIDE SEQUENCE [LARGE SCALE GENOMIC DNA]</scope>
    <source>
        <strain evidence="1 2">CBS 121175</strain>
    </source>
</reference>
<accession>A0A5C3KKW0</accession>
<name>A0A5C3KKW0_COPMA</name>
<keyword evidence="2" id="KW-1185">Reference proteome</keyword>
<proteinExistence type="predicted"/>